<dbReference type="Proteomes" id="UP001165740">
    <property type="component" value="Chromosome 18"/>
</dbReference>
<feature type="chain" id="PRO_5041000473" evidence="2">
    <location>
        <begin position="30"/>
        <end position="225"/>
    </location>
</feature>
<feature type="transmembrane region" description="Helical" evidence="1">
    <location>
        <begin position="131"/>
        <end position="152"/>
    </location>
</feature>
<evidence type="ECO:0000256" key="2">
    <source>
        <dbReference type="SAM" id="SignalP"/>
    </source>
</evidence>
<keyword evidence="1" id="KW-0812">Transmembrane</keyword>
<protein>
    <submittedName>
        <fullName evidence="4">Uncharacterized protein LOC129924052 isoform X2</fullName>
    </submittedName>
</protein>
<keyword evidence="3" id="KW-1185">Reference proteome</keyword>
<sequence>MGLHVHEYFCDKCILFFVLFLVCCQPTAADVSTTTTTITTNIVTQPMKVSMVCPPYTWGTNCDQSCINCSDHCDQDLGICKHCKPGHKYPFSSCTQECDTYEFGRDCEGRCLRKCGTDCLERKQGICPVNIWYYTFIFVMGLFMLTALRIIFDLHRVGKVKSIKVKLKVKVDQGRPFKPALLSPVFFQRPSELDKKHSTGRKQDLLQELNARKISSLGGTGDSLA</sequence>
<reference evidence="4" key="1">
    <citation type="submission" date="2025-08" db="UniProtKB">
        <authorList>
            <consortium name="RefSeq"/>
        </authorList>
    </citation>
    <scope>IDENTIFICATION</scope>
</reference>
<dbReference type="GeneID" id="129924052"/>
<keyword evidence="2" id="KW-0732">Signal</keyword>
<gene>
    <name evidence="4" type="primary">LOC129924052</name>
</gene>
<proteinExistence type="predicted"/>
<organism evidence="3 4">
    <name type="scientific">Biomphalaria glabrata</name>
    <name type="common">Bloodfluke planorb</name>
    <name type="synonym">Freshwater snail</name>
    <dbReference type="NCBI Taxonomy" id="6526"/>
    <lineage>
        <taxon>Eukaryota</taxon>
        <taxon>Metazoa</taxon>
        <taxon>Spiralia</taxon>
        <taxon>Lophotrochozoa</taxon>
        <taxon>Mollusca</taxon>
        <taxon>Gastropoda</taxon>
        <taxon>Heterobranchia</taxon>
        <taxon>Euthyneura</taxon>
        <taxon>Panpulmonata</taxon>
        <taxon>Hygrophila</taxon>
        <taxon>Lymnaeoidea</taxon>
        <taxon>Planorbidae</taxon>
        <taxon>Biomphalaria</taxon>
    </lineage>
</organism>
<keyword evidence="1" id="KW-1133">Transmembrane helix</keyword>
<evidence type="ECO:0000256" key="1">
    <source>
        <dbReference type="SAM" id="Phobius"/>
    </source>
</evidence>
<dbReference type="RefSeq" id="XP_055873690.1">
    <property type="nucleotide sequence ID" value="XM_056017715.1"/>
</dbReference>
<evidence type="ECO:0000313" key="4">
    <source>
        <dbReference type="RefSeq" id="XP_055873690.1"/>
    </source>
</evidence>
<name>A0A9W2ZFK2_BIOGL</name>
<evidence type="ECO:0000313" key="3">
    <source>
        <dbReference type="Proteomes" id="UP001165740"/>
    </source>
</evidence>
<dbReference type="AlphaFoldDB" id="A0A9W2ZFK2"/>
<keyword evidence="1" id="KW-0472">Membrane</keyword>
<feature type="signal peptide" evidence="2">
    <location>
        <begin position="1"/>
        <end position="29"/>
    </location>
</feature>
<accession>A0A9W2ZFK2</accession>